<accession>A0ABN6SHN2</accession>
<evidence type="ECO:0000256" key="4">
    <source>
        <dbReference type="ARBA" id="ARBA00023163"/>
    </source>
</evidence>
<dbReference type="InterPro" id="IPR004111">
    <property type="entry name" value="Repressor_TetR_C"/>
</dbReference>
<dbReference type="Gene3D" id="1.10.357.10">
    <property type="entry name" value="Tetracycline Repressor, domain 2"/>
    <property type="match status" value="1"/>
</dbReference>
<keyword evidence="2" id="KW-0805">Transcription regulation</keyword>
<evidence type="ECO:0000256" key="2">
    <source>
        <dbReference type="ARBA" id="ARBA00023015"/>
    </source>
</evidence>
<dbReference type="PRINTS" id="PR00455">
    <property type="entry name" value="HTHTETR"/>
</dbReference>
<dbReference type="EMBL" id="AP026800">
    <property type="protein sequence ID" value="BDR54426.1"/>
    <property type="molecule type" value="Genomic_DNA"/>
</dbReference>
<evidence type="ECO:0000256" key="1">
    <source>
        <dbReference type="ARBA" id="ARBA00022491"/>
    </source>
</evidence>
<dbReference type="Pfam" id="PF00440">
    <property type="entry name" value="TetR_N"/>
    <property type="match status" value="1"/>
</dbReference>
<evidence type="ECO:0000313" key="8">
    <source>
        <dbReference type="Proteomes" id="UP001321748"/>
    </source>
</evidence>
<dbReference type="SUPFAM" id="SSF46689">
    <property type="entry name" value="Homeodomain-like"/>
    <property type="match status" value="1"/>
</dbReference>
<keyword evidence="8" id="KW-1185">Reference proteome</keyword>
<gene>
    <name evidence="7" type="ORF">KIMH_05370</name>
</gene>
<sequence length="220" mass="24161">MTAQPKAPTKTVLNREYILKSALYLIDTNGLEALNLRALGQQMGVSQTAIYRHIPNKAALLDGVVELIWKSATHISHITNNMSWQDGLESVVLEVYKTILTHPNAIPLMATRSINTQQSQVMVRDWLDKLQEHGLQVGTDTILMFNSLACLTLGAAIAQVEPPTKSAGGEVDTDLINHLSEQYPALATFMSPLMELDSVIEVSYRKGLHALISGWAQSAQ</sequence>
<dbReference type="Proteomes" id="UP001321748">
    <property type="component" value="Chromosome"/>
</dbReference>
<name>A0ABN6SHN2_9BIFI</name>
<dbReference type="InterPro" id="IPR001647">
    <property type="entry name" value="HTH_TetR"/>
</dbReference>
<evidence type="ECO:0000313" key="7">
    <source>
        <dbReference type="EMBL" id="BDR54426.1"/>
    </source>
</evidence>
<protein>
    <recommendedName>
        <fullName evidence="6">HTH tetR-type domain-containing protein</fullName>
    </recommendedName>
</protein>
<dbReference type="InterPro" id="IPR036271">
    <property type="entry name" value="Tet_transcr_reg_TetR-rel_C_sf"/>
</dbReference>
<dbReference type="PROSITE" id="PS50977">
    <property type="entry name" value="HTH_TETR_2"/>
    <property type="match status" value="1"/>
</dbReference>
<feature type="domain" description="HTH tetR-type" evidence="6">
    <location>
        <begin position="12"/>
        <end position="72"/>
    </location>
</feature>
<dbReference type="Pfam" id="PF02909">
    <property type="entry name" value="TetR_C_1"/>
    <property type="match status" value="1"/>
</dbReference>
<organism evidence="7 8">
    <name type="scientific">Bombiscardovia apis</name>
    <dbReference type="NCBI Taxonomy" id="2932182"/>
    <lineage>
        <taxon>Bacteria</taxon>
        <taxon>Bacillati</taxon>
        <taxon>Actinomycetota</taxon>
        <taxon>Actinomycetes</taxon>
        <taxon>Bifidobacteriales</taxon>
        <taxon>Bifidobacteriaceae</taxon>
        <taxon>Bombiscardovia</taxon>
    </lineage>
</organism>
<evidence type="ECO:0000259" key="6">
    <source>
        <dbReference type="PROSITE" id="PS50977"/>
    </source>
</evidence>
<keyword evidence="4" id="KW-0804">Transcription</keyword>
<dbReference type="InterPro" id="IPR009057">
    <property type="entry name" value="Homeodomain-like_sf"/>
</dbReference>
<dbReference type="InterPro" id="IPR003012">
    <property type="entry name" value="Tet_transcr_reg_TetR"/>
</dbReference>
<keyword evidence="1" id="KW-0678">Repressor</keyword>
<evidence type="ECO:0000256" key="3">
    <source>
        <dbReference type="ARBA" id="ARBA00023125"/>
    </source>
</evidence>
<evidence type="ECO:0000256" key="5">
    <source>
        <dbReference type="PROSITE-ProRule" id="PRU00335"/>
    </source>
</evidence>
<dbReference type="SUPFAM" id="SSF48498">
    <property type="entry name" value="Tetracyclin repressor-like, C-terminal domain"/>
    <property type="match status" value="1"/>
</dbReference>
<dbReference type="PRINTS" id="PR00400">
    <property type="entry name" value="TETREPRESSOR"/>
</dbReference>
<feature type="DNA-binding region" description="H-T-H motif" evidence="5">
    <location>
        <begin position="35"/>
        <end position="54"/>
    </location>
</feature>
<keyword evidence="3 5" id="KW-0238">DNA-binding</keyword>
<reference evidence="7 8" key="1">
    <citation type="journal article" date="2023" name="Microbiol. Spectr.">
        <title>Symbiosis of Carpenter Bees with Uncharacterized Lactic Acid Bacteria Showing NAD Auxotrophy.</title>
        <authorList>
            <person name="Kawasaki S."/>
            <person name="Ozawa K."/>
            <person name="Mori T."/>
            <person name="Yamamoto A."/>
            <person name="Ito M."/>
            <person name="Ohkuma M."/>
            <person name="Sakamoto M."/>
            <person name="Matsutani M."/>
        </authorList>
    </citation>
    <scope>NUCLEOTIDE SEQUENCE [LARGE SCALE GENOMIC DNA]</scope>
    <source>
        <strain evidence="7 8">KimH</strain>
    </source>
</reference>
<proteinExistence type="predicted"/>